<accession>A0A2M7XB97</accession>
<protein>
    <submittedName>
        <fullName evidence="2">Uncharacterized protein</fullName>
    </submittedName>
</protein>
<feature type="region of interest" description="Disordered" evidence="1">
    <location>
        <begin position="68"/>
        <end position="107"/>
    </location>
</feature>
<dbReference type="AlphaFoldDB" id="A0A2M7XB97"/>
<feature type="compositionally biased region" description="Basic and acidic residues" evidence="1">
    <location>
        <begin position="93"/>
        <end position="107"/>
    </location>
</feature>
<evidence type="ECO:0000313" key="3">
    <source>
        <dbReference type="Proteomes" id="UP000229385"/>
    </source>
</evidence>
<evidence type="ECO:0000313" key="2">
    <source>
        <dbReference type="EMBL" id="PJA45157.1"/>
    </source>
</evidence>
<proteinExistence type="predicted"/>
<dbReference type="EMBL" id="PFWU01000049">
    <property type="protein sequence ID" value="PJA45157.1"/>
    <property type="molecule type" value="Genomic_DNA"/>
</dbReference>
<dbReference type="Proteomes" id="UP000229385">
    <property type="component" value="Unassembled WGS sequence"/>
</dbReference>
<feature type="compositionally biased region" description="Polar residues" evidence="1">
    <location>
        <begin position="73"/>
        <end position="88"/>
    </location>
</feature>
<gene>
    <name evidence="2" type="ORF">CO174_04975</name>
</gene>
<reference evidence="3" key="1">
    <citation type="submission" date="2017-09" db="EMBL/GenBank/DDBJ databases">
        <title>Depth-based differentiation of microbial function through sediment-hosted aquifers and enrichment of novel symbionts in the deep terrestrial subsurface.</title>
        <authorList>
            <person name="Probst A.J."/>
            <person name="Ladd B."/>
            <person name="Jarett J.K."/>
            <person name="Geller-Mcgrath D.E."/>
            <person name="Sieber C.M.K."/>
            <person name="Emerson J.B."/>
            <person name="Anantharaman K."/>
            <person name="Thomas B.C."/>
            <person name="Malmstrom R."/>
            <person name="Stieglmeier M."/>
            <person name="Klingl A."/>
            <person name="Woyke T."/>
            <person name="Ryan C.M."/>
            <person name="Banfield J.F."/>
        </authorList>
    </citation>
    <scope>NUCLEOTIDE SEQUENCE [LARGE SCALE GENOMIC DNA]</scope>
</reference>
<name>A0A2M7XB97_9BACT</name>
<organism evidence="2 3">
    <name type="scientific">Candidatus Uhrbacteria bacterium CG_4_9_14_3_um_filter_50_9</name>
    <dbReference type="NCBI Taxonomy" id="1975035"/>
    <lineage>
        <taxon>Bacteria</taxon>
        <taxon>Candidatus Uhriibacteriota</taxon>
    </lineage>
</organism>
<evidence type="ECO:0000256" key="1">
    <source>
        <dbReference type="SAM" id="MobiDB-lite"/>
    </source>
</evidence>
<comment type="caution">
    <text evidence="2">The sequence shown here is derived from an EMBL/GenBank/DDBJ whole genome shotgun (WGS) entry which is preliminary data.</text>
</comment>
<sequence>MELKAEGRHGGIEGVPIPVHEPLHCVEVIVDTQASDHLAVDVGTCREAGQDQIGHTFTSTQCLKAPGEVLGNSRGSGQGLSTDLTDTPVSGGKADDSHSILLVDKKQ</sequence>